<keyword evidence="3" id="KW-0378">Hydrolase</keyword>
<keyword evidence="3" id="KW-0482">Metalloprotease</keyword>
<keyword evidence="1" id="KW-0175">Coiled coil</keyword>
<dbReference type="Proteomes" id="UP000076874">
    <property type="component" value="Unassembled WGS sequence"/>
</dbReference>
<feature type="compositionally biased region" description="Gly residues" evidence="2">
    <location>
        <begin position="483"/>
        <end position="507"/>
    </location>
</feature>
<sequence length="867" mass="93979">MDEATREYIKNLEASLAQANERAELAEAKTERAETRVNALESLQAPSTLLEYVQHAEEELFATFYIEQDPNRQSTAAALTKIEGKHYPLRLRLWADFSSAHETTFGRLKETFGSTAILPSLTDVQGFRRYLSVDAAADGLDIRPFIRACVEKPAAIIVSEYLRLHAHPTIRTIWFKNNAYGLHLPEHDTTSIEGHRILLDLPEAATATTTAAATGAAETAAETAESAGGKGKEDGGGEPPKKKSNSPTKQIGYPDRWGLALRHDGLRAICFVGEHKAAHKFTPGMLQAVLEPPPPESFFSDLLKRKLAEDKAGGQTTASEPGIEGGEPSSAAAAATVTTTQRPPATATRAVAHALCQAFHYMITAGLEFGYIASGEGLVFLRVFEDDPCTLYYYSIVFPVPRLPDEAQRRDANRNVRPPRLTAAAYMCSFCLWALDATVRSAAWIRAATTNVAQWPTPYDQITLPLLARVPYLPPPNEDDDGGGGGGGGGGGSNNGDGGGAPSGNGAGEQRRRAKRTHSQSQASSSVATGAADARTDAAGLQGYVAKICHYVVRRPSLPYCTQGCLLGLHRGLPLDEKCPNVQLHREAAAIATAATAPSGREQEQQVYHTLTVDELRSRLVRQLDDHLEVDCECLDKRGLFGLCGVLFKITLTGYGYTFVAKGVQAAHRQALEQEVAVYEGLAAFQGRLVPVCMGMIDLVYPFPLQSLAKVSHMLLLSWAGPDLICLRPRPPGVDLEEEVWKTNAELEGAGLDNDDVRHDNLTWNAEARRVMQIDFDQARIRWPLKGQKEKQEEPGLQKQPSLVSAAEAASTAPPSPSPPPPSPVPRLLPCLSSSENKRVLDEEGSVVAQDPKRPRLLVNHDQADTL</sequence>
<reference evidence="3 4" key="1">
    <citation type="journal article" date="2016" name="Genome Biol. Evol.">
        <title>Divergent and convergent evolution of fungal pathogenicity.</title>
        <authorList>
            <person name="Shang Y."/>
            <person name="Xiao G."/>
            <person name="Zheng P."/>
            <person name="Cen K."/>
            <person name="Zhan S."/>
            <person name="Wang C."/>
        </authorList>
    </citation>
    <scope>NUCLEOTIDE SEQUENCE [LARGE SCALE GENOMIC DNA]</scope>
    <source>
        <strain evidence="3 4">RCEF 264</strain>
    </source>
</reference>
<dbReference type="EMBL" id="AZHD01000005">
    <property type="protein sequence ID" value="OAA63384.1"/>
    <property type="molecule type" value="Genomic_DNA"/>
</dbReference>
<feature type="coiled-coil region" evidence="1">
    <location>
        <begin position="9"/>
        <end position="43"/>
    </location>
</feature>
<dbReference type="GO" id="GO:0008237">
    <property type="term" value="F:metallopeptidase activity"/>
    <property type="evidence" value="ECO:0007669"/>
    <property type="project" value="UniProtKB-KW"/>
</dbReference>
<feature type="region of interest" description="Disordered" evidence="2">
    <location>
        <begin position="787"/>
        <end position="867"/>
    </location>
</feature>
<evidence type="ECO:0000313" key="4">
    <source>
        <dbReference type="Proteomes" id="UP000076874"/>
    </source>
</evidence>
<feature type="region of interest" description="Disordered" evidence="2">
    <location>
        <begin position="470"/>
        <end position="531"/>
    </location>
</feature>
<feature type="compositionally biased region" description="Basic and acidic residues" evidence="2">
    <location>
        <begin position="230"/>
        <end position="241"/>
    </location>
</feature>
<dbReference type="OrthoDB" id="411394at2759"/>
<proteinExistence type="predicted"/>
<dbReference type="AlphaFoldDB" id="A0A167W624"/>
<feature type="compositionally biased region" description="Basic and acidic residues" evidence="2">
    <location>
        <begin position="787"/>
        <end position="796"/>
    </location>
</feature>
<organism evidence="3 4">
    <name type="scientific">Niveomyces insectorum RCEF 264</name>
    <dbReference type="NCBI Taxonomy" id="1081102"/>
    <lineage>
        <taxon>Eukaryota</taxon>
        <taxon>Fungi</taxon>
        <taxon>Dikarya</taxon>
        <taxon>Ascomycota</taxon>
        <taxon>Pezizomycotina</taxon>
        <taxon>Sordariomycetes</taxon>
        <taxon>Hypocreomycetidae</taxon>
        <taxon>Hypocreales</taxon>
        <taxon>Cordycipitaceae</taxon>
        <taxon>Niveomyces</taxon>
    </lineage>
</organism>
<protein>
    <submittedName>
        <fullName evidence="3">Metalloprotease m41</fullName>
    </submittedName>
</protein>
<feature type="compositionally biased region" description="Low complexity" evidence="2">
    <location>
        <begin position="209"/>
        <end position="227"/>
    </location>
</feature>
<feature type="region of interest" description="Disordered" evidence="2">
    <location>
        <begin position="209"/>
        <end position="254"/>
    </location>
</feature>
<evidence type="ECO:0000256" key="1">
    <source>
        <dbReference type="SAM" id="Coils"/>
    </source>
</evidence>
<gene>
    <name evidence="3" type="ORF">SPI_03547</name>
</gene>
<feature type="compositionally biased region" description="Low complexity" evidence="2">
    <location>
        <begin position="802"/>
        <end position="813"/>
    </location>
</feature>
<name>A0A167W624_9HYPO</name>
<feature type="compositionally biased region" description="Low complexity" evidence="2">
    <location>
        <begin position="331"/>
        <end position="341"/>
    </location>
</feature>
<feature type="compositionally biased region" description="Pro residues" evidence="2">
    <location>
        <begin position="814"/>
        <end position="827"/>
    </location>
</feature>
<keyword evidence="4" id="KW-1185">Reference proteome</keyword>
<comment type="caution">
    <text evidence="3">The sequence shown here is derived from an EMBL/GenBank/DDBJ whole genome shotgun (WGS) entry which is preliminary data.</text>
</comment>
<evidence type="ECO:0000256" key="2">
    <source>
        <dbReference type="SAM" id="MobiDB-lite"/>
    </source>
</evidence>
<evidence type="ECO:0000313" key="3">
    <source>
        <dbReference type="EMBL" id="OAA63384.1"/>
    </source>
</evidence>
<accession>A0A167W624</accession>
<feature type="region of interest" description="Disordered" evidence="2">
    <location>
        <begin position="310"/>
        <end position="341"/>
    </location>
</feature>
<dbReference type="GO" id="GO:0006508">
    <property type="term" value="P:proteolysis"/>
    <property type="evidence" value="ECO:0007669"/>
    <property type="project" value="UniProtKB-KW"/>
</dbReference>
<keyword evidence="3" id="KW-0645">Protease</keyword>
<dbReference type="STRING" id="1081102.A0A167W624"/>